<dbReference type="Gene3D" id="3.40.50.10860">
    <property type="entry name" value="Leucine Dehydrogenase, chain A, domain 1"/>
    <property type="match status" value="1"/>
</dbReference>
<dbReference type="SUPFAM" id="SSF51735">
    <property type="entry name" value="NAD(P)-binding Rossmann-fold domains"/>
    <property type="match status" value="1"/>
</dbReference>
<feature type="domain" description="Shikimate dehydrogenase substrate binding N-terminal" evidence="8">
    <location>
        <begin position="11"/>
        <end position="93"/>
    </location>
</feature>
<evidence type="ECO:0000256" key="4">
    <source>
        <dbReference type="ARBA" id="ARBA00022857"/>
    </source>
</evidence>
<comment type="catalytic activity">
    <reaction evidence="7">
        <text>shikimate + NADP(+) = 3-dehydroshikimate + NADPH + H(+)</text>
        <dbReference type="Rhea" id="RHEA:17737"/>
        <dbReference type="ChEBI" id="CHEBI:15378"/>
        <dbReference type="ChEBI" id="CHEBI:16630"/>
        <dbReference type="ChEBI" id="CHEBI:36208"/>
        <dbReference type="ChEBI" id="CHEBI:57783"/>
        <dbReference type="ChEBI" id="CHEBI:58349"/>
        <dbReference type="EC" id="1.1.1.25"/>
    </reaction>
</comment>
<evidence type="ECO:0000256" key="2">
    <source>
        <dbReference type="ARBA" id="ARBA00012962"/>
    </source>
</evidence>
<keyword evidence="6 7" id="KW-0057">Aromatic amino acid biosynthesis</keyword>
<feature type="binding site" evidence="7">
    <location>
        <position position="259"/>
    </location>
    <ligand>
        <name>shikimate</name>
        <dbReference type="ChEBI" id="CHEBI:36208"/>
    </ligand>
</feature>
<dbReference type="InterPro" id="IPR013708">
    <property type="entry name" value="Shikimate_DH-bd_N"/>
</dbReference>
<evidence type="ECO:0000259" key="9">
    <source>
        <dbReference type="Pfam" id="PF18317"/>
    </source>
</evidence>
<dbReference type="GO" id="GO:0008652">
    <property type="term" value="P:amino acid biosynthetic process"/>
    <property type="evidence" value="ECO:0007669"/>
    <property type="project" value="UniProtKB-KW"/>
</dbReference>
<feature type="binding site" evidence="7">
    <location>
        <position position="91"/>
    </location>
    <ligand>
        <name>shikimate</name>
        <dbReference type="ChEBI" id="CHEBI:36208"/>
    </ligand>
</feature>
<dbReference type="InterPro" id="IPR036291">
    <property type="entry name" value="NAD(P)-bd_dom_sf"/>
</dbReference>
<feature type="binding site" evidence="7">
    <location>
        <position position="66"/>
    </location>
    <ligand>
        <name>shikimate</name>
        <dbReference type="ChEBI" id="CHEBI:36208"/>
    </ligand>
</feature>
<feature type="binding site" evidence="7">
    <location>
        <position position="107"/>
    </location>
    <ligand>
        <name>shikimate</name>
        <dbReference type="ChEBI" id="CHEBI:36208"/>
    </ligand>
</feature>
<dbReference type="RefSeq" id="WP_032522679.1">
    <property type="nucleotide sequence ID" value="NZ_CP138977.1"/>
</dbReference>
<accession>A0A0A2A030</accession>
<keyword evidence="3 7" id="KW-0028">Amino-acid biosynthesis</keyword>
<dbReference type="Pfam" id="PF08501">
    <property type="entry name" value="Shikimate_dh_N"/>
    <property type="match status" value="1"/>
</dbReference>
<dbReference type="Proteomes" id="UP000030355">
    <property type="component" value="Unassembled WGS sequence"/>
</dbReference>
<organism evidence="10 11">
    <name type="scientific">Prochlorococcus marinus str. MIT 9201</name>
    <dbReference type="NCBI Taxonomy" id="93057"/>
    <lineage>
        <taxon>Bacteria</taxon>
        <taxon>Bacillati</taxon>
        <taxon>Cyanobacteriota</taxon>
        <taxon>Cyanophyceae</taxon>
        <taxon>Synechococcales</taxon>
        <taxon>Prochlorococcaceae</taxon>
        <taxon>Prochlorococcus</taxon>
    </lineage>
</organism>
<dbReference type="GO" id="GO:0009423">
    <property type="term" value="P:chorismate biosynthetic process"/>
    <property type="evidence" value="ECO:0007669"/>
    <property type="project" value="UniProtKB-UniRule"/>
</dbReference>
<dbReference type="Pfam" id="PF18317">
    <property type="entry name" value="SDH_C"/>
    <property type="match status" value="1"/>
</dbReference>
<dbReference type="SUPFAM" id="SSF53223">
    <property type="entry name" value="Aminoacid dehydrogenase-like, N-terminal domain"/>
    <property type="match status" value="1"/>
</dbReference>
<dbReference type="InterPro" id="IPR046346">
    <property type="entry name" value="Aminoacid_DH-like_N_sf"/>
</dbReference>
<dbReference type="InterPro" id="IPR011342">
    <property type="entry name" value="Shikimate_DH"/>
</dbReference>
<name>A0A0A2A030_PROMR</name>
<proteinExistence type="inferred from homology"/>
<feature type="binding site" evidence="7">
    <location>
        <position position="231"/>
    </location>
    <ligand>
        <name>shikimate</name>
        <dbReference type="ChEBI" id="CHEBI:36208"/>
    </ligand>
</feature>
<dbReference type="Gene3D" id="3.40.50.720">
    <property type="entry name" value="NAD(P)-binding Rossmann-like Domain"/>
    <property type="match status" value="1"/>
</dbReference>
<feature type="binding site" evidence="7">
    <location>
        <begin position="129"/>
        <end position="133"/>
    </location>
    <ligand>
        <name>NADP(+)</name>
        <dbReference type="ChEBI" id="CHEBI:58349"/>
    </ligand>
</feature>
<comment type="subunit">
    <text evidence="7">Homodimer.</text>
</comment>
<feature type="active site" description="Proton acceptor" evidence="7">
    <location>
        <position position="70"/>
    </location>
</feature>
<dbReference type="NCBIfam" id="TIGR00507">
    <property type="entry name" value="aroE"/>
    <property type="match status" value="1"/>
</dbReference>
<dbReference type="InterPro" id="IPR041121">
    <property type="entry name" value="SDH_C"/>
</dbReference>
<keyword evidence="5 7" id="KW-0560">Oxidoreductase</keyword>
<feature type="binding site" evidence="7">
    <location>
        <begin position="19"/>
        <end position="21"/>
    </location>
    <ligand>
        <name>shikimate</name>
        <dbReference type="ChEBI" id="CHEBI:36208"/>
    </ligand>
</feature>
<dbReference type="eggNOG" id="COG0169">
    <property type="taxonomic scope" value="Bacteria"/>
</dbReference>
<dbReference type="GO" id="GO:0050661">
    <property type="term" value="F:NADP binding"/>
    <property type="evidence" value="ECO:0007669"/>
    <property type="project" value="InterPro"/>
</dbReference>
<protein>
    <recommendedName>
        <fullName evidence="2 7">Shikimate dehydrogenase (NADP(+))</fullName>
        <shortName evidence="7">SDH</shortName>
        <ecNumber evidence="2 7">1.1.1.25</ecNumber>
    </recommendedName>
</protein>
<feature type="binding site" evidence="7">
    <location>
        <position position="252"/>
    </location>
    <ligand>
        <name>NADP(+)</name>
        <dbReference type="ChEBI" id="CHEBI:58349"/>
    </ligand>
</feature>
<comment type="function">
    <text evidence="7">Involved in the biosynthesis of the chorismate, which leads to the biosynthesis of aromatic amino acids. Catalyzes the reversible NADPH linked reduction of 3-dehydroshikimate (DHSA) to yield shikimate (SA).</text>
</comment>
<reference evidence="11" key="1">
    <citation type="journal article" date="2014" name="Sci. Data">
        <title>Genomes of diverse isolates of the marine cyanobacterium Prochlorococcus.</title>
        <authorList>
            <person name="Biller S."/>
            <person name="Berube P."/>
            <person name="Thompson J."/>
            <person name="Kelly L."/>
            <person name="Roggensack S."/>
            <person name="Awad L."/>
            <person name="Roache-Johnson K."/>
            <person name="Ding H."/>
            <person name="Giovannoni S.J."/>
            <person name="Moore L.R."/>
            <person name="Chisholm S.W."/>
        </authorList>
    </citation>
    <scope>NUCLEOTIDE SEQUENCE [LARGE SCALE GENOMIC DNA]</scope>
    <source>
        <strain evidence="11">MIT 9201</strain>
    </source>
</reference>
<sequence length="293" mass="32488">MITSKTSFIALIGDPVSHSLSPIMQNHALQYLGLDLIYIAIPCKNEDLELVLSSFKKINCKGLNITIPHKEKVFDLCSEISPIANKLKAINTLKLNSKKEWSGTNTDVEGFIYPLKTLNLTKKQSIVLGSGGAARSVIQGLINLNFSTISVVSRNKSSLDNLIKNFGNQIEIQGFLNNDDRIQKLIKEANLIVNTTPVGMKTASNEENTLPYGETFWRSLTSKTIVYDLIYNPAPTPLLKFSSNKGCITIDGLQMLIAQGMKSLTFWTDGLEVPFHIMSDALKNYLKKNDANF</sequence>
<comment type="pathway">
    <text evidence="1 7">Metabolic intermediate biosynthesis; chorismate biosynthesis; chorismate from D-erythrose 4-phosphate and phosphoenolpyruvate: step 4/7.</text>
</comment>
<dbReference type="CDD" id="cd01065">
    <property type="entry name" value="NAD_bind_Shikimate_DH"/>
    <property type="match status" value="1"/>
</dbReference>
<comment type="caution">
    <text evidence="10">The sequence shown here is derived from an EMBL/GenBank/DDBJ whole genome shotgun (WGS) entry which is preliminary data.</text>
</comment>
<dbReference type="GO" id="GO:0005829">
    <property type="term" value="C:cytosol"/>
    <property type="evidence" value="ECO:0007669"/>
    <property type="project" value="TreeGrafter"/>
</dbReference>
<evidence type="ECO:0000259" key="8">
    <source>
        <dbReference type="Pfam" id="PF08501"/>
    </source>
</evidence>
<comment type="caution">
    <text evidence="7">Lacks conserved residue(s) required for the propagation of feature annotation.</text>
</comment>
<dbReference type="HAMAP" id="MF_00222">
    <property type="entry name" value="Shikimate_DH_AroE"/>
    <property type="match status" value="1"/>
</dbReference>
<dbReference type="NCBIfam" id="NF001314">
    <property type="entry name" value="PRK00258.2-2"/>
    <property type="match status" value="1"/>
</dbReference>
<dbReference type="InterPro" id="IPR022893">
    <property type="entry name" value="Shikimate_DH_fam"/>
</dbReference>
<feature type="domain" description="SDH C-terminal" evidence="9">
    <location>
        <begin position="252"/>
        <end position="283"/>
    </location>
</feature>
<dbReference type="UniPathway" id="UPA00053">
    <property type="reaction ID" value="UER00087"/>
</dbReference>
<evidence type="ECO:0000256" key="5">
    <source>
        <dbReference type="ARBA" id="ARBA00023002"/>
    </source>
</evidence>
<feature type="binding site" evidence="7">
    <location>
        <position position="229"/>
    </location>
    <ligand>
        <name>NADP(+)</name>
        <dbReference type="ChEBI" id="CHEBI:58349"/>
    </ligand>
</feature>
<evidence type="ECO:0000256" key="1">
    <source>
        <dbReference type="ARBA" id="ARBA00004871"/>
    </source>
</evidence>
<dbReference type="AlphaFoldDB" id="A0A0A2A030"/>
<dbReference type="OrthoDB" id="9792692at2"/>
<dbReference type="PANTHER" id="PTHR21089:SF1">
    <property type="entry name" value="BIFUNCTIONAL 3-DEHYDROQUINATE DEHYDRATASE_SHIKIMATE DEHYDROGENASE, CHLOROPLASTIC"/>
    <property type="match status" value="1"/>
</dbReference>
<evidence type="ECO:0000256" key="3">
    <source>
        <dbReference type="ARBA" id="ARBA00022605"/>
    </source>
</evidence>
<evidence type="ECO:0000313" key="10">
    <source>
        <dbReference type="EMBL" id="KGF94950.1"/>
    </source>
</evidence>
<dbReference type="GO" id="GO:0019632">
    <property type="term" value="P:shikimate metabolic process"/>
    <property type="evidence" value="ECO:0007669"/>
    <property type="project" value="InterPro"/>
</dbReference>
<comment type="similarity">
    <text evidence="7">Belongs to the shikimate dehydrogenase family.</text>
</comment>
<evidence type="ECO:0000256" key="6">
    <source>
        <dbReference type="ARBA" id="ARBA00023141"/>
    </source>
</evidence>
<dbReference type="EMBL" id="JNAL01000017">
    <property type="protein sequence ID" value="KGF94950.1"/>
    <property type="molecule type" value="Genomic_DNA"/>
</dbReference>
<evidence type="ECO:0000256" key="7">
    <source>
        <dbReference type="HAMAP-Rule" id="MF_00222"/>
    </source>
</evidence>
<keyword evidence="4 7" id="KW-0521">NADP</keyword>
<dbReference type="GO" id="GO:0004764">
    <property type="term" value="F:shikimate 3-dehydrogenase (NADP+) activity"/>
    <property type="evidence" value="ECO:0007669"/>
    <property type="project" value="UniProtKB-UniRule"/>
</dbReference>
<gene>
    <name evidence="7" type="primary">aroE</name>
    <name evidence="10" type="ORF">EU95_1572</name>
</gene>
<evidence type="ECO:0000313" key="11">
    <source>
        <dbReference type="Proteomes" id="UP000030355"/>
    </source>
</evidence>
<dbReference type="EC" id="1.1.1.25" evidence="2 7"/>
<dbReference type="GO" id="GO:0009073">
    <property type="term" value="P:aromatic amino acid family biosynthetic process"/>
    <property type="evidence" value="ECO:0007669"/>
    <property type="project" value="UniProtKB-KW"/>
</dbReference>
<dbReference type="PANTHER" id="PTHR21089">
    <property type="entry name" value="SHIKIMATE DEHYDROGENASE"/>
    <property type="match status" value="1"/>
</dbReference>
<dbReference type="STRING" id="93057.EU95_1572"/>